<name>A0A3Q3F7M9_KRYMA</name>
<feature type="region of interest" description="Disordered" evidence="1">
    <location>
        <begin position="358"/>
        <end position="432"/>
    </location>
</feature>
<dbReference type="AlphaFoldDB" id="A0A3Q3F7M9"/>
<sequence>MSHAQVERAGLAFPGLSVNMTDERLSRVPAGLRTHGLGARRNSYGLQKISMDIDSPLYSSALSKALSWSAENILTLTESRAEEEEEEEKPGGTPAAPGPESGPGAPAGVRSRISFETQWEQEEKEDVETRAVATSPDGRYLKFNIEIGRGSFKTVYKGLDTETTVEVAWCELQTRKLTKAERQRFSEEVEMLKGLQHPNIVRFHDSWKSTMKGHKCIILVTELMTSGTLKTYLKRFKEMKLKLLQRWSRQILKGLHFLHTRTPPIIHRDLKCDNIFITGPTGSVKIGDLGLATLKSASFAKSVIGTPEFMAPEMYEEKYDEAVDVYALGMCILEMATSEYPYYECQNAAQIYRKVTSVHHSGPSGSPVHPGEQRRARGAGGGGRHGEARPEAVAAHGRHQEAPREVQGQQRHRVPLRALQRRARGGGSGDGR</sequence>
<feature type="region of interest" description="Disordered" evidence="1">
    <location>
        <begin position="78"/>
        <end position="109"/>
    </location>
</feature>
<dbReference type="FunFam" id="3.30.200.20:FF:000494">
    <property type="entry name" value="serine/threonine-protein kinase WNK2 isoform X2"/>
    <property type="match status" value="1"/>
</dbReference>
<organism evidence="3 4">
    <name type="scientific">Kryptolebias marmoratus</name>
    <name type="common">Mangrove killifish</name>
    <name type="synonym">Rivulus marmoratus</name>
    <dbReference type="NCBI Taxonomy" id="37003"/>
    <lineage>
        <taxon>Eukaryota</taxon>
        <taxon>Metazoa</taxon>
        <taxon>Chordata</taxon>
        <taxon>Craniata</taxon>
        <taxon>Vertebrata</taxon>
        <taxon>Euteleostomi</taxon>
        <taxon>Actinopterygii</taxon>
        <taxon>Neopterygii</taxon>
        <taxon>Teleostei</taxon>
        <taxon>Neoteleostei</taxon>
        <taxon>Acanthomorphata</taxon>
        <taxon>Ovalentaria</taxon>
        <taxon>Atherinomorphae</taxon>
        <taxon>Cyprinodontiformes</taxon>
        <taxon>Rivulidae</taxon>
        <taxon>Kryptolebias</taxon>
    </lineage>
</organism>
<evidence type="ECO:0000313" key="4">
    <source>
        <dbReference type="Proteomes" id="UP000264800"/>
    </source>
</evidence>
<dbReference type="InterPro" id="IPR008271">
    <property type="entry name" value="Ser/Thr_kinase_AS"/>
</dbReference>
<dbReference type="FunFam" id="1.10.510.10:FF:001965">
    <property type="match status" value="1"/>
</dbReference>
<evidence type="ECO:0000256" key="1">
    <source>
        <dbReference type="SAM" id="MobiDB-lite"/>
    </source>
</evidence>
<dbReference type="InterPro" id="IPR000719">
    <property type="entry name" value="Prot_kinase_dom"/>
</dbReference>
<dbReference type="Ensembl" id="ENSKMAT00000009614.1">
    <property type="protein sequence ID" value="ENSKMAP00000009467.1"/>
    <property type="gene ID" value="ENSKMAG00000007091.1"/>
</dbReference>
<keyword evidence="4" id="KW-1185">Reference proteome</keyword>
<dbReference type="GO" id="GO:0005524">
    <property type="term" value="F:ATP binding"/>
    <property type="evidence" value="ECO:0007669"/>
    <property type="project" value="InterPro"/>
</dbReference>
<protein>
    <recommendedName>
        <fullName evidence="2">Protein kinase domain-containing protein</fullName>
    </recommendedName>
</protein>
<dbReference type="SUPFAM" id="SSF56112">
    <property type="entry name" value="Protein kinase-like (PK-like)"/>
    <property type="match status" value="1"/>
</dbReference>
<dbReference type="PANTHER" id="PTHR13902">
    <property type="entry name" value="SERINE/THREONINE-PROTEIN KINASE WNK WITH NO LYSINE -RELATED"/>
    <property type="match status" value="1"/>
</dbReference>
<dbReference type="Gene3D" id="3.30.200.20">
    <property type="entry name" value="Phosphorylase Kinase, domain 1"/>
    <property type="match status" value="1"/>
</dbReference>
<dbReference type="OMA" id="ISFETQW"/>
<dbReference type="PROSITE" id="PS00108">
    <property type="entry name" value="PROTEIN_KINASE_ST"/>
    <property type="match status" value="1"/>
</dbReference>
<reference evidence="3" key="2">
    <citation type="submission" date="2025-09" db="UniProtKB">
        <authorList>
            <consortium name="Ensembl"/>
        </authorList>
    </citation>
    <scope>IDENTIFICATION</scope>
</reference>
<dbReference type="Gene3D" id="1.10.510.10">
    <property type="entry name" value="Transferase(Phosphotransferase) domain 1"/>
    <property type="match status" value="1"/>
</dbReference>
<dbReference type="PROSITE" id="PS50011">
    <property type="entry name" value="PROTEIN_KINASE_DOM"/>
    <property type="match status" value="1"/>
</dbReference>
<proteinExistence type="predicted"/>
<dbReference type="STRING" id="37003.ENSKMAP00000009467"/>
<feature type="domain" description="Protein kinase" evidence="2">
    <location>
        <begin position="141"/>
        <end position="432"/>
    </location>
</feature>
<dbReference type="Proteomes" id="UP000264800">
    <property type="component" value="Unplaced"/>
</dbReference>
<dbReference type="SMART" id="SM00220">
    <property type="entry name" value="S_TKc"/>
    <property type="match status" value="1"/>
</dbReference>
<dbReference type="InterPro" id="IPR011009">
    <property type="entry name" value="Kinase-like_dom_sf"/>
</dbReference>
<dbReference type="InterPro" id="IPR050588">
    <property type="entry name" value="WNK_Ser-Thr_kinase"/>
</dbReference>
<feature type="compositionally biased region" description="Basic residues" evidence="1">
    <location>
        <begin position="410"/>
        <end position="424"/>
    </location>
</feature>
<reference evidence="3" key="1">
    <citation type="submission" date="2025-08" db="UniProtKB">
        <authorList>
            <consortium name="Ensembl"/>
        </authorList>
    </citation>
    <scope>IDENTIFICATION</scope>
</reference>
<accession>A0A3Q3F7M9</accession>
<dbReference type="Pfam" id="PF00069">
    <property type="entry name" value="Pkinase"/>
    <property type="match status" value="1"/>
</dbReference>
<evidence type="ECO:0000259" key="2">
    <source>
        <dbReference type="PROSITE" id="PS50011"/>
    </source>
</evidence>
<dbReference type="GO" id="GO:0004672">
    <property type="term" value="F:protein kinase activity"/>
    <property type="evidence" value="ECO:0007669"/>
    <property type="project" value="InterPro"/>
</dbReference>
<evidence type="ECO:0000313" key="3">
    <source>
        <dbReference type="Ensembl" id="ENSKMAP00000009467.1"/>
    </source>
</evidence>
<dbReference type="GeneTree" id="ENSGT00940000155474"/>
<feature type="compositionally biased region" description="Low complexity" evidence="1">
    <location>
        <begin position="91"/>
        <end position="108"/>
    </location>
</feature>